<name>A0A401GDF5_9APHY</name>
<reference evidence="3 4" key="1">
    <citation type="journal article" date="2018" name="Sci. Rep.">
        <title>Genome sequence of the cauliflower mushroom Sparassis crispa (Hanabiratake) and its association with beneficial usage.</title>
        <authorList>
            <person name="Kiyama R."/>
            <person name="Furutani Y."/>
            <person name="Kawaguchi K."/>
            <person name="Nakanishi T."/>
        </authorList>
    </citation>
    <scope>NUCLEOTIDE SEQUENCE [LARGE SCALE GENOMIC DNA]</scope>
</reference>
<dbReference type="InterPro" id="IPR057678">
    <property type="entry name" value="DUF7918"/>
</dbReference>
<evidence type="ECO:0000256" key="1">
    <source>
        <dbReference type="SAM" id="MobiDB-lite"/>
    </source>
</evidence>
<feature type="compositionally biased region" description="Basic and acidic residues" evidence="1">
    <location>
        <begin position="211"/>
        <end position="221"/>
    </location>
</feature>
<dbReference type="STRING" id="139825.A0A401GDF5"/>
<evidence type="ECO:0000259" key="2">
    <source>
        <dbReference type="Pfam" id="PF25534"/>
    </source>
</evidence>
<gene>
    <name evidence="3" type="ORF">SCP_0213560</name>
</gene>
<keyword evidence="4" id="KW-1185">Reference proteome</keyword>
<feature type="region of interest" description="Disordered" evidence="1">
    <location>
        <begin position="189"/>
        <end position="221"/>
    </location>
</feature>
<dbReference type="EMBL" id="BFAD01000002">
    <property type="protein sequence ID" value="GBE80153.1"/>
    <property type="molecule type" value="Genomic_DNA"/>
</dbReference>
<evidence type="ECO:0000313" key="3">
    <source>
        <dbReference type="EMBL" id="GBE80153.1"/>
    </source>
</evidence>
<feature type="compositionally biased region" description="Acidic residues" evidence="1">
    <location>
        <begin position="159"/>
        <end position="172"/>
    </location>
</feature>
<feature type="domain" description="DUF7918" evidence="2">
    <location>
        <begin position="7"/>
        <end position="100"/>
    </location>
</feature>
<feature type="region of interest" description="Disordered" evidence="1">
    <location>
        <begin position="105"/>
        <end position="172"/>
    </location>
</feature>
<dbReference type="Proteomes" id="UP000287166">
    <property type="component" value="Unassembled WGS sequence"/>
</dbReference>
<dbReference type="InParanoid" id="A0A401GDF5"/>
<feature type="compositionally biased region" description="Basic residues" evidence="1">
    <location>
        <begin position="192"/>
        <end position="210"/>
    </location>
</feature>
<evidence type="ECO:0000313" key="4">
    <source>
        <dbReference type="Proteomes" id="UP000287166"/>
    </source>
</evidence>
<dbReference type="PANTHER" id="PTHR36223">
    <property type="entry name" value="BETA-LACTAMASE-TYPE TRANSPEPTIDASE FOLD DOMAIN CONTAINING PROTEIN"/>
    <property type="match status" value="1"/>
</dbReference>
<dbReference type="RefSeq" id="XP_027611066.1">
    <property type="nucleotide sequence ID" value="XM_027755265.1"/>
</dbReference>
<dbReference type="GeneID" id="38777070"/>
<proteinExistence type="predicted"/>
<dbReference type="AlphaFoldDB" id="A0A401GDF5"/>
<organism evidence="3 4">
    <name type="scientific">Sparassis crispa</name>
    <dbReference type="NCBI Taxonomy" id="139825"/>
    <lineage>
        <taxon>Eukaryota</taxon>
        <taxon>Fungi</taxon>
        <taxon>Dikarya</taxon>
        <taxon>Basidiomycota</taxon>
        <taxon>Agaricomycotina</taxon>
        <taxon>Agaricomycetes</taxon>
        <taxon>Polyporales</taxon>
        <taxon>Sparassidaceae</taxon>
        <taxon>Sparassis</taxon>
    </lineage>
</organism>
<comment type="caution">
    <text evidence="3">The sequence shown here is derived from an EMBL/GenBank/DDBJ whole genome shotgun (WGS) entry which is preliminary data.</text>
</comment>
<protein>
    <recommendedName>
        <fullName evidence="2">DUF7918 domain-containing protein</fullName>
    </recommendedName>
</protein>
<sequence length="221" mass="24717">MVNPEDPALLDLGTIEVRIFRVNKEKPTGKPIAPNTPTERGPVHERCKKAGTHHVSYGEATKIEKRQYYKPTWIDPQSQPYATFRLRYRPRELLRARGIIVDRADIHDEPSSSGSHPSADTAETYESDSDVVVLDGPPSKKRRINSSTSVDVKPTIDVDALDADGTDDTGDDLDVATIAEQIRSLTKQLERKLRKKKRTVTGARGKKAKKEKLEEIDVHLG</sequence>
<dbReference type="PANTHER" id="PTHR36223:SF1">
    <property type="entry name" value="TRANSCRIPTION ELONGATION FACTOR EAF N-TERMINAL DOMAIN-CONTAINING PROTEIN"/>
    <property type="match status" value="1"/>
</dbReference>
<accession>A0A401GDF5</accession>
<dbReference type="OrthoDB" id="3364132at2759"/>
<dbReference type="Pfam" id="PF25534">
    <property type="entry name" value="DUF7918"/>
    <property type="match status" value="1"/>
</dbReference>